<evidence type="ECO:0000313" key="2">
    <source>
        <dbReference type="EMBL" id="SNR63647.1"/>
    </source>
</evidence>
<reference evidence="3" key="1">
    <citation type="submission" date="2017-06" db="EMBL/GenBank/DDBJ databases">
        <authorList>
            <person name="Varghese N."/>
            <person name="Submissions S."/>
        </authorList>
    </citation>
    <scope>NUCLEOTIDE SEQUENCE [LARGE SCALE GENOMIC DNA]</scope>
    <source>
        <strain evidence="3">DSM 45207</strain>
    </source>
</reference>
<organism evidence="2 3">
    <name type="scientific">Haloechinothrix alba</name>
    <dbReference type="NCBI Taxonomy" id="664784"/>
    <lineage>
        <taxon>Bacteria</taxon>
        <taxon>Bacillati</taxon>
        <taxon>Actinomycetota</taxon>
        <taxon>Actinomycetes</taxon>
        <taxon>Pseudonocardiales</taxon>
        <taxon>Pseudonocardiaceae</taxon>
        <taxon>Haloechinothrix</taxon>
    </lineage>
</organism>
<dbReference type="EMBL" id="FZNW01000012">
    <property type="protein sequence ID" value="SNR63647.1"/>
    <property type="molecule type" value="Genomic_DNA"/>
</dbReference>
<evidence type="ECO:0000313" key="3">
    <source>
        <dbReference type="Proteomes" id="UP000198348"/>
    </source>
</evidence>
<name>A0A238XXK7_9PSEU</name>
<proteinExistence type="predicted"/>
<dbReference type="Proteomes" id="UP000198348">
    <property type="component" value="Unassembled WGS sequence"/>
</dbReference>
<sequence>MASATSGDEAEEGNAHGPGETGALIRVWADPASVVEVVTRLEQVVRVKG</sequence>
<protein>
    <submittedName>
        <fullName evidence="2">Uncharacterized protein</fullName>
    </submittedName>
</protein>
<evidence type="ECO:0000256" key="1">
    <source>
        <dbReference type="SAM" id="MobiDB-lite"/>
    </source>
</evidence>
<gene>
    <name evidence="2" type="ORF">SAMN06265360_112170</name>
</gene>
<keyword evidence="3" id="KW-1185">Reference proteome</keyword>
<accession>A0A238XXK7</accession>
<dbReference type="RefSeq" id="WP_176439944.1">
    <property type="nucleotide sequence ID" value="NZ_FZNW01000012.1"/>
</dbReference>
<dbReference type="AlphaFoldDB" id="A0A238XXK7"/>
<feature type="region of interest" description="Disordered" evidence="1">
    <location>
        <begin position="1"/>
        <end position="22"/>
    </location>
</feature>